<accession>A0A915WS92</accession>
<reference evidence="2" key="1">
    <citation type="journal article" date="2022" name="Int. J. Syst. Evol. Microbiol.">
        <title>Nanobdella aerobiophila gen. nov., sp. nov., a thermoacidophilic, obligate ectosymbiotic archaeon, and proposal of Nanobdellaceae fam. nov., Nanobdellales ord. nov. and Nanobdellia class. nov.</title>
        <authorList>
            <person name="Kato S."/>
            <person name="Ogasawara A."/>
            <person name="Itoh T."/>
            <person name="Sakai H.D."/>
            <person name="Shimizu M."/>
            <person name="Yuki M."/>
            <person name="Kaneko M."/>
            <person name="Takashina T."/>
            <person name="Ohkuma M."/>
        </authorList>
    </citation>
    <scope>NUCLEOTIDE SEQUENCE [LARGE SCALE GENOMIC DNA]</scope>
    <source>
        <strain evidence="2">MJ1</strain>
    </source>
</reference>
<dbReference type="EMBL" id="AP019769">
    <property type="protein sequence ID" value="BBL45686.1"/>
    <property type="molecule type" value="Genomic_DNA"/>
</dbReference>
<evidence type="ECO:0000313" key="1">
    <source>
        <dbReference type="EMBL" id="BBL45686.1"/>
    </source>
</evidence>
<dbReference type="GeneID" id="74568480"/>
<keyword evidence="2" id="KW-1185">Reference proteome</keyword>
<dbReference type="Proteomes" id="UP001055553">
    <property type="component" value="Chromosome"/>
</dbReference>
<evidence type="ECO:0000313" key="2">
    <source>
        <dbReference type="Proteomes" id="UP001055553"/>
    </source>
</evidence>
<organism evidence="1 2">
    <name type="scientific">Nanobdella aerobiophila</name>
    <dbReference type="NCBI Taxonomy" id="2586965"/>
    <lineage>
        <taxon>Archaea</taxon>
        <taxon>Nanobdellota</taxon>
        <taxon>Nanobdellia</taxon>
        <taxon>Nanobdellales</taxon>
        <taxon>Nanobdellaceae</taxon>
        <taxon>Nanobdella</taxon>
    </lineage>
</organism>
<dbReference type="RefSeq" id="WP_258393001.1">
    <property type="nucleotide sequence ID" value="NZ_AP019769.1"/>
</dbReference>
<dbReference type="KEGG" id="naer:MJ1_0533"/>
<dbReference type="AlphaFoldDB" id="A0A915WS92"/>
<name>A0A915WS92_9ARCH</name>
<gene>
    <name evidence="1" type="ORF">MJ1_0533</name>
</gene>
<protein>
    <submittedName>
        <fullName evidence="1">Uncharacterized protein</fullName>
    </submittedName>
</protein>
<proteinExistence type="predicted"/>
<sequence>MSYDIEYEFQVPINVVKDIVDNYNSSLSFEEVLNNRDLLKRLLLNYIVNKYIYELEGVDIEKAYNNMVVEEKKKFFYVKIII</sequence>